<keyword evidence="7" id="KW-1185">Reference proteome</keyword>
<dbReference type="PANTHER" id="PTHR34653">
    <property type="match status" value="1"/>
</dbReference>
<keyword evidence="6" id="KW-0282">Flagellum</keyword>
<keyword evidence="3 4" id="KW-0975">Bacterial flagellum</keyword>
<dbReference type="GO" id="GO:0005198">
    <property type="term" value="F:structural molecule activity"/>
    <property type="evidence" value="ECO:0007669"/>
    <property type="project" value="UniProtKB-UniRule"/>
</dbReference>
<dbReference type="Proteomes" id="UP000006695">
    <property type="component" value="Chromosome"/>
</dbReference>
<comment type="similarity">
    <text evidence="2 4">Belongs to the FliE family.</text>
</comment>
<protein>
    <recommendedName>
        <fullName evidence="4 5">Flagellar hook-basal body complex protein FliE</fullName>
    </recommendedName>
</protein>
<organism evidence="6 7">
    <name type="scientific">Geotalea uraniireducens (strain Rf4)</name>
    <name type="common">Geobacter uraniireducens</name>
    <dbReference type="NCBI Taxonomy" id="351605"/>
    <lineage>
        <taxon>Bacteria</taxon>
        <taxon>Pseudomonadati</taxon>
        <taxon>Thermodesulfobacteriota</taxon>
        <taxon>Desulfuromonadia</taxon>
        <taxon>Geobacterales</taxon>
        <taxon>Geobacteraceae</taxon>
        <taxon>Geotalea</taxon>
    </lineage>
</organism>
<keyword evidence="6" id="KW-0966">Cell projection</keyword>
<dbReference type="PRINTS" id="PR01006">
    <property type="entry name" value="FLGHOOKFLIE"/>
</dbReference>
<dbReference type="GO" id="GO:0009425">
    <property type="term" value="C:bacterial-type flagellum basal body"/>
    <property type="evidence" value="ECO:0007669"/>
    <property type="project" value="UniProtKB-SubCell"/>
</dbReference>
<name>A5G989_GEOUR</name>
<dbReference type="OrthoDB" id="285952at2"/>
<dbReference type="InterPro" id="IPR001624">
    <property type="entry name" value="FliE"/>
</dbReference>
<evidence type="ECO:0000313" key="7">
    <source>
        <dbReference type="Proteomes" id="UP000006695"/>
    </source>
</evidence>
<evidence type="ECO:0000256" key="1">
    <source>
        <dbReference type="ARBA" id="ARBA00004117"/>
    </source>
</evidence>
<dbReference type="STRING" id="351605.Gura_4214"/>
<comment type="subcellular location">
    <subcellularLocation>
        <location evidence="1 4">Bacterial flagellum basal body</location>
    </subcellularLocation>
</comment>
<dbReference type="AlphaFoldDB" id="A5G989"/>
<dbReference type="EMBL" id="CP000698">
    <property type="protein sequence ID" value="ABQ28357.1"/>
    <property type="molecule type" value="Genomic_DNA"/>
</dbReference>
<dbReference type="RefSeq" id="WP_011940988.1">
    <property type="nucleotide sequence ID" value="NC_009483.1"/>
</dbReference>
<evidence type="ECO:0000313" key="6">
    <source>
        <dbReference type="EMBL" id="ABQ28357.1"/>
    </source>
</evidence>
<evidence type="ECO:0000256" key="3">
    <source>
        <dbReference type="ARBA" id="ARBA00023143"/>
    </source>
</evidence>
<sequence length="102" mass="11074">MVIKGIESGVGVERAFPSPIAKETKVAAPAEDFSKYLGEMVGKVNEMQVTADKSIQSLAVGESKGLHEVMLAVEKASISFQFLSQVRNKAVEAYQEVMRMPV</sequence>
<dbReference type="HOGENOM" id="CLU_147249_3_3_7"/>
<reference evidence="6 7" key="1">
    <citation type="submission" date="2007-05" db="EMBL/GenBank/DDBJ databases">
        <title>Complete sequence of Geobacter uraniireducens Rf4.</title>
        <authorList>
            <consortium name="US DOE Joint Genome Institute"/>
            <person name="Copeland A."/>
            <person name="Lucas S."/>
            <person name="Lapidus A."/>
            <person name="Barry K."/>
            <person name="Detter J.C."/>
            <person name="Glavina del Rio T."/>
            <person name="Hammon N."/>
            <person name="Israni S."/>
            <person name="Dalin E."/>
            <person name="Tice H."/>
            <person name="Pitluck S."/>
            <person name="Chertkov O."/>
            <person name="Brettin T."/>
            <person name="Bruce D."/>
            <person name="Han C."/>
            <person name="Schmutz J."/>
            <person name="Larimer F."/>
            <person name="Land M."/>
            <person name="Hauser L."/>
            <person name="Kyrpides N."/>
            <person name="Mikhailova N."/>
            <person name="Shelobolina E."/>
            <person name="Aklujkar M."/>
            <person name="Lovley D."/>
            <person name="Richardson P."/>
        </authorList>
    </citation>
    <scope>NUCLEOTIDE SEQUENCE [LARGE SCALE GENOMIC DNA]</scope>
    <source>
        <strain evidence="6 7">Rf4</strain>
    </source>
</reference>
<dbReference type="GO" id="GO:0071973">
    <property type="term" value="P:bacterial-type flagellum-dependent cell motility"/>
    <property type="evidence" value="ECO:0007669"/>
    <property type="project" value="InterPro"/>
</dbReference>
<evidence type="ECO:0000256" key="5">
    <source>
        <dbReference type="NCBIfam" id="TIGR00205"/>
    </source>
</evidence>
<dbReference type="KEGG" id="gur:Gura_4214"/>
<keyword evidence="6" id="KW-0969">Cilium</keyword>
<proteinExistence type="inferred from homology"/>
<accession>A5G989</accession>
<dbReference type="HAMAP" id="MF_00724">
    <property type="entry name" value="FliE"/>
    <property type="match status" value="1"/>
</dbReference>
<dbReference type="Pfam" id="PF02049">
    <property type="entry name" value="FliE"/>
    <property type="match status" value="1"/>
</dbReference>
<evidence type="ECO:0000256" key="2">
    <source>
        <dbReference type="ARBA" id="ARBA00009272"/>
    </source>
</evidence>
<dbReference type="PANTHER" id="PTHR34653:SF1">
    <property type="entry name" value="FLAGELLAR HOOK-BASAL BODY COMPLEX PROTEIN FLIE"/>
    <property type="match status" value="1"/>
</dbReference>
<gene>
    <name evidence="4" type="primary">fliE</name>
    <name evidence="6" type="ordered locus">Gura_4214</name>
</gene>
<evidence type="ECO:0000256" key="4">
    <source>
        <dbReference type="HAMAP-Rule" id="MF_00724"/>
    </source>
</evidence>
<dbReference type="NCBIfam" id="TIGR00205">
    <property type="entry name" value="fliE"/>
    <property type="match status" value="1"/>
</dbReference>
<dbReference type="GO" id="GO:0003774">
    <property type="term" value="F:cytoskeletal motor activity"/>
    <property type="evidence" value="ECO:0007669"/>
    <property type="project" value="InterPro"/>
</dbReference>